<evidence type="ECO:0000256" key="1">
    <source>
        <dbReference type="ARBA" id="ARBA00004651"/>
    </source>
</evidence>
<dbReference type="PANTHER" id="PTHR43271">
    <property type="entry name" value="BLL2771 PROTEIN"/>
    <property type="match status" value="1"/>
</dbReference>
<feature type="transmembrane region" description="Helical" evidence="8">
    <location>
        <begin position="404"/>
        <end position="425"/>
    </location>
</feature>
<keyword evidence="11" id="KW-1185">Reference proteome</keyword>
<accession>A0A5S9PWL4</accession>
<dbReference type="CDD" id="cd17324">
    <property type="entry name" value="MFS_NepI_like"/>
    <property type="match status" value="1"/>
</dbReference>
<evidence type="ECO:0000256" key="4">
    <source>
        <dbReference type="ARBA" id="ARBA00022475"/>
    </source>
</evidence>
<evidence type="ECO:0000256" key="2">
    <source>
        <dbReference type="ARBA" id="ARBA00008335"/>
    </source>
</evidence>
<keyword evidence="4" id="KW-1003">Cell membrane</keyword>
<reference evidence="10 11" key="1">
    <citation type="submission" date="2019-12" db="EMBL/GenBank/DDBJ databases">
        <authorList>
            <person name="Reyes-Prieto M."/>
        </authorList>
    </citation>
    <scope>NUCLEOTIDE SEQUENCE [LARGE SCALE GENOMIC DNA]</scope>
    <source>
        <strain evidence="10">HF14-78462</strain>
    </source>
</reference>
<dbReference type="InterPro" id="IPR036259">
    <property type="entry name" value="MFS_trans_sf"/>
</dbReference>
<feature type="transmembrane region" description="Helical" evidence="8">
    <location>
        <begin position="257"/>
        <end position="277"/>
    </location>
</feature>
<feature type="transmembrane region" description="Helical" evidence="8">
    <location>
        <begin position="50"/>
        <end position="72"/>
    </location>
</feature>
<evidence type="ECO:0000313" key="10">
    <source>
        <dbReference type="EMBL" id="CAA0109379.1"/>
    </source>
</evidence>
<organism evidence="10 11">
    <name type="scientific">Starkeya nomas</name>
    <dbReference type="NCBI Taxonomy" id="2666134"/>
    <lineage>
        <taxon>Bacteria</taxon>
        <taxon>Pseudomonadati</taxon>
        <taxon>Pseudomonadota</taxon>
        <taxon>Alphaproteobacteria</taxon>
        <taxon>Hyphomicrobiales</taxon>
        <taxon>Xanthobacteraceae</taxon>
        <taxon>Starkeya</taxon>
    </lineage>
</organism>
<keyword evidence="3" id="KW-0813">Transport</keyword>
<feature type="transmembrane region" description="Helical" evidence="8">
    <location>
        <begin position="377"/>
        <end position="398"/>
    </location>
</feature>
<evidence type="ECO:0000256" key="3">
    <source>
        <dbReference type="ARBA" id="ARBA00022448"/>
    </source>
</evidence>
<dbReference type="InterPro" id="IPR005829">
    <property type="entry name" value="Sugar_transporter_CS"/>
</dbReference>
<feature type="transmembrane region" description="Helical" evidence="8">
    <location>
        <begin position="289"/>
        <end position="312"/>
    </location>
</feature>
<feature type="transmembrane region" description="Helical" evidence="8">
    <location>
        <begin position="116"/>
        <end position="135"/>
    </location>
</feature>
<feature type="transmembrane region" description="Helical" evidence="8">
    <location>
        <begin position="175"/>
        <end position="196"/>
    </location>
</feature>
<evidence type="ECO:0000256" key="8">
    <source>
        <dbReference type="SAM" id="Phobius"/>
    </source>
</evidence>
<dbReference type="GO" id="GO:0005886">
    <property type="term" value="C:plasma membrane"/>
    <property type="evidence" value="ECO:0007669"/>
    <property type="project" value="UniProtKB-SubCell"/>
</dbReference>
<proteinExistence type="inferred from homology"/>
<dbReference type="RefSeq" id="WP_159600706.1">
    <property type="nucleotide sequence ID" value="NZ_CACSAS010000001.1"/>
</dbReference>
<feature type="transmembrane region" description="Helical" evidence="8">
    <location>
        <begin position="343"/>
        <end position="365"/>
    </location>
</feature>
<evidence type="ECO:0000256" key="7">
    <source>
        <dbReference type="ARBA" id="ARBA00023136"/>
    </source>
</evidence>
<dbReference type="AlphaFoldDB" id="A0A5S9PWL4"/>
<feature type="transmembrane region" description="Helical" evidence="8">
    <location>
        <begin position="202"/>
        <end position="224"/>
    </location>
</feature>
<dbReference type="PANTHER" id="PTHR43271:SF1">
    <property type="entry name" value="INNER MEMBRANE TRANSPORT PROTEIN YNFM"/>
    <property type="match status" value="1"/>
</dbReference>
<comment type="subcellular location">
    <subcellularLocation>
        <location evidence="1">Cell membrane</location>
        <topology evidence="1">Multi-pass membrane protein</topology>
    </subcellularLocation>
</comment>
<dbReference type="InterPro" id="IPR011701">
    <property type="entry name" value="MFS"/>
</dbReference>
<dbReference type="SUPFAM" id="SSF103473">
    <property type="entry name" value="MFS general substrate transporter"/>
    <property type="match status" value="1"/>
</dbReference>
<name>A0A5S9PWL4_9HYPH</name>
<dbReference type="Proteomes" id="UP000433050">
    <property type="component" value="Unassembled WGS sequence"/>
</dbReference>
<dbReference type="GO" id="GO:0022857">
    <property type="term" value="F:transmembrane transporter activity"/>
    <property type="evidence" value="ECO:0007669"/>
    <property type="project" value="InterPro"/>
</dbReference>
<keyword evidence="6 8" id="KW-1133">Transmembrane helix</keyword>
<evidence type="ECO:0000256" key="6">
    <source>
        <dbReference type="ARBA" id="ARBA00022989"/>
    </source>
</evidence>
<sequence>MPPHAAVASSPLLDHTAGGAAADASTPAPAREAARGPVWIARGTPEYRRVGFALFLVGFASFSLLYCVQPLLPAFSRSFAISPAQSSLALSLTTGLLAISIVLAGAFSQALGRREMMFGSMLLAGVLSLAAALAPSWHGLLVARALEGFVLGGVPAVAMAYLAEEIEPRHLGRSMGLYVAGTAFGAMMGRVGMGLITEFTTWRMALGAMSVLCIVSAIGFRLLLPRSRNFTPERGLNPRFHVEAWAQHLRNRGLLRLYAVGFALTSVFVTLFNYATFRLSGAPYGLSQTGVSLIFLAFSFGIVASSVAGGLADRFGRRPLLVAGFLTMLAGVALTLLTPLPAIAAGIALVTTGFFIGHSVASSSVGPLAGVSKGHAASLYLLFYYMGSSLIGSVGGWFWEHGGWPSVAALTGAMALAGLVLSIGIESRARPRAGRAAEPSDDVEPLSAA</sequence>
<keyword evidence="5 8" id="KW-0812">Transmembrane</keyword>
<dbReference type="InterPro" id="IPR020846">
    <property type="entry name" value="MFS_dom"/>
</dbReference>
<dbReference type="EMBL" id="CACSAS010000001">
    <property type="protein sequence ID" value="CAA0109379.1"/>
    <property type="molecule type" value="Genomic_DNA"/>
</dbReference>
<dbReference type="Gene3D" id="1.20.1250.20">
    <property type="entry name" value="MFS general substrate transporter like domains"/>
    <property type="match status" value="1"/>
</dbReference>
<feature type="domain" description="Major facilitator superfamily (MFS) profile" evidence="9">
    <location>
        <begin position="46"/>
        <end position="430"/>
    </location>
</feature>
<evidence type="ECO:0000259" key="9">
    <source>
        <dbReference type="PROSITE" id="PS50850"/>
    </source>
</evidence>
<gene>
    <name evidence="10" type="primary">ynfM</name>
    <name evidence="10" type="ORF">STARVERO_03724</name>
</gene>
<dbReference type="Pfam" id="PF07690">
    <property type="entry name" value="MFS_1"/>
    <property type="match status" value="2"/>
</dbReference>
<evidence type="ECO:0000313" key="11">
    <source>
        <dbReference type="Proteomes" id="UP000433050"/>
    </source>
</evidence>
<evidence type="ECO:0000256" key="5">
    <source>
        <dbReference type="ARBA" id="ARBA00022692"/>
    </source>
</evidence>
<feature type="transmembrane region" description="Helical" evidence="8">
    <location>
        <begin position="319"/>
        <end position="337"/>
    </location>
</feature>
<dbReference type="PROSITE" id="PS00216">
    <property type="entry name" value="SUGAR_TRANSPORT_1"/>
    <property type="match status" value="1"/>
</dbReference>
<feature type="transmembrane region" description="Helical" evidence="8">
    <location>
        <begin position="141"/>
        <end position="163"/>
    </location>
</feature>
<protein>
    <submittedName>
        <fullName evidence="10">Inner membrane transport protein YnfM</fullName>
    </submittedName>
</protein>
<dbReference type="PROSITE" id="PS50850">
    <property type="entry name" value="MFS"/>
    <property type="match status" value="1"/>
</dbReference>
<feature type="transmembrane region" description="Helical" evidence="8">
    <location>
        <begin position="84"/>
        <end position="104"/>
    </location>
</feature>
<comment type="similarity">
    <text evidence="2">Belongs to the major facilitator superfamily.</text>
</comment>
<keyword evidence="7 8" id="KW-0472">Membrane</keyword>